<evidence type="ECO:0000313" key="2">
    <source>
        <dbReference type="EMBL" id="SVC28962.1"/>
    </source>
</evidence>
<sequence length="38" mass="3870">NDPLCCLAARRSSRRTGWPNAKLGGGGLGQADWGSAGI</sequence>
<reference evidence="2" key="1">
    <citation type="submission" date="2018-05" db="EMBL/GenBank/DDBJ databases">
        <authorList>
            <person name="Lanie J.A."/>
            <person name="Ng W.-L."/>
            <person name="Kazmierczak K.M."/>
            <person name="Andrzejewski T.M."/>
            <person name="Davidsen T.M."/>
            <person name="Wayne K.J."/>
            <person name="Tettelin H."/>
            <person name="Glass J.I."/>
            <person name="Rusch D."/>
            <person name="Podicherti R."/>
            <person name="Tsui H.-C.T."/>
            <person name="Winkler M.E."/>
        </authorList>
    </citation>
    <scope>NUCLEOTIDE SEQUENCE</scope>
</reference>
<dbReference type="EMBL" id="UINC01083344">
    <property type="protein sequence ID" value="SVC28962.1"/>
    <property type="molecule type" value="Genomic_DNA"/>
</dbReference>
<evidence type="ECO:0000256" key="1">
    <source>
        <dbReference type="SAM" id="MobiDB-lite"/>
    </source>
</evidence>
<gene>
    <name evidence="2" type="ORF">METZ01_LOCUS281816</name>
</gene>
<organism evidence="2">
    <name type="scientific">marine metagenome</name>
    <dbReference type="NCBI Taxonomy" id="408172"/>
    <lineage>
        <taxon>unclassified sequences</taxon>
        <taxon>metagenomes</taxon>
        <taxon>ecological metagenomes</taxon>
    </lineage>
</organism>
<accession>A0A382L0U9</accession>
<proteinExistence type="predicted"/>
<protein>
    <submittedName>
        <fullName evidence="2">Uncharacterized protein</fullName>
    </submittedName>
</protein>
<dbReference type="AlphaFoldDB" id="A0A382L0U9"/>
<feature type="non-terminal residue" evidence="2">
    <location>
        <position position="1"/>
    </location>
</feature>
<feature type="region of interest" description="Disordered" evidence="1">
    <location>
        <begin position="16"/>
        <end position="38"/>
    </location>
</feature>
<feature type="non-terminal residue" evidence="2">
    <location>
        <position position="38"/>
    </location>
</feature>
<name>A0A382L0U9_9ZZZZ</name>